<dbReference type="Gene3D" id="3.30.450.330">
    <property type="match status" value="1"/>
</dbReference>
<dbReference type="Pfam" id="PF03717">
    <property type="entry name" value="PBP_dimer"/>
    <property type="match status" value="1"/>
</dbReference>
<comment type="similarity">
    <text evidence="2">Belongs to the transpeptidase family.</text>
</comment>
<name>A0A7W3ISA0_9ACTN</name>
<evidence type="ECO:0000259" key="6">
    <source>
        <dbReference type="Pfam" id="PF03717"/>
    </source>
</evidence>
<evidence type="ECO:0000256" key="1">
    <source>
        <dbReference type="ARBA" id="ARBA00004370"/>
    </source>
</evidence>
<dbReference type="Gene3D" id="3.90.1310.10">
    <property type="entry name" value="Penicillin-binding protein 2a (Domain 2)"/>
    <property type="match status" value="1"/>
</dbReference>
<evidence type="ECO:0000259" key="5">
    <source>
        <dbReference type="Pfam" id="PF00905"/>
    </source>
</evidence>
<evidence type="ECO:0000256" key="4">
    <source>
        <dbReference type="SAM" id="MobiDB-lite"/>
    </source>
</evidence>
<dbReference type="PANTHER" id="PTHR30627">
    <property type="entry name" value="PEPTIDOGLYCAN D,D-TRANSPEPTIDASE"/>
    <property type="match status" value="1"/>
</dbReference>
<dbReference type="RefSeq" id="WP_235970542.1">
    <property type="nucleotide sequence ID" value="NZ_JACGWT010000003.1"/>
</dbReference>
<dbReference type="GO" id="GO:0008658">
    <property type="term" value="F:penicillin binding"/>
    <property type="evidence" value="ECO:0007669"/>
    <property type="project" value="InterPro"/>
</dbReference>
<feature type="domain" description="Penicillin-binding protein transpeptidase" evidence="5">
    <location>
        <begin position="386"/>
        <end position="693"/>
    </location>
</feature>
<evidence type="ECO:0000256" key="3">
    <source>
        <dbReference type="ARBA" id="ARBA00023136"/>
    </source>
</evidence>
<dbReference type="GO" id="GO:0005886">
    <property type="term" value="C:plasma membrane"/>
    <property type="evidence" value="ECO:0007669"/>
    <property type="project" value="TreeGrafter"/>
</dbReference>
<evidence type="ECO:0000313" key="7">
    <source>
        <dbReference type="EMBL" id="MBA8794316.1"/>
    </source>
</evidence>
<comment type="subcellular location">
    <subcellularLocation>
        <location evidence="1">Membrane</location>
    </subcellularLocation>
</comment>
<keyword evidence="7" id="KW-0132">Cell division</keyword>
<feature type="domain" description="Penicillin-binding protein dimerisation" evidence="6">
    <location>
        <begin position="194"/>
        <end position="340"/>
    </location>
</feature>
<dbReference type="InterPro" id="IPR012338">
    <property type="entry name" value="Beta-lactam/transpept-like"/>
</dbReference>
<dbReference type="PANTHER" id="PTHR30627:SF1">
    <property type="entry name" value="PEPTIDOGLYCAN D,D-TRANSPEPTIDASE FTSI"/>
    <property type="match status" value="1"/>
</dbReference>
<comment type="caution">
    <text evidence="7">The sequence shown here is derived from an EMBL/GenBank/DDBJ whole genome shotgun (WGS) entry which is preliminary data.</text>
</comment>
<reference evidence="7 8" key="1">
    <citation type="submission" date="2020-07" db="EMBL/GenBank/DDBJ databases">
        <title>Sequencing the genomes of 1000 actinobacteria strains.</title>
        <authorList>
            <person name="Klenk H.-P."/>
        </authorList>
    </citation>
    <scope>NUCLEOTIDE SEQUENCE [LARGE SCALE GENOMIC DNA]</scope>
    <source>
        <strain evidence="7 8">DSM 100723</strain>
    </source>
</reference>
<feature type="compositionally biased region" description="Low complexity" evidence="4">
    <location>
        <begin position="17"/>
        <end position="30"/>
    </location>
</feature>
<feature type="compositionally biased region" description="Low complexity" evidence="4">
    <location>
        <begin position="60"/>
        <end position="109"/>
    </location>
</feature>
<keyword evidence="3" id="KW-0472">Membrane</keyword>
<dbReference type="EMBL" id="JACGWT010000003">
    <property type="protein sequence ID" value="MBA8794316.1"/>
    <property type="molecule type" value="Genomic_DNA"/>
</dbReference>
<dbReference type="InterPro" id="IPR001460">
    <property type="entry name" value="PCN-bd_Tpept"/>
</dbReference>
<dbReference type="AlphaFoldDB" id="A0A7W3ISA0"/>
<proteinExistence type="inferred from homology"/>
<dbReference type="Gene3D" id="3.40.710.10">
    <property type="entry name" value="DD-peptidase/beta-lactamase superfamily"/>
    <property type="match status" value="1"/>
</dbReference>
<dbReference type="SUPFAM" id="SSF56519">
    <property type="entry name" value="Penicillin binding protein dimerisation domain"/>
    <property type="match status" value="1"/>
</dbReference>
<keyword evidence="8" id="KW-1185">Reference proteome</keyword>
<dbReference type="InterPro" id="IPR005311">
    <property type="entry name" value="PBP_dimer"/>
</dbReference>
<organism evidence="7 8">
    <name type="scientific">Microlunatus kandeliicorticis</name>
    <dbReference type="NCBI Taxonomy" id="1759536"/>
    <lineage>
        <taxon>Bacteria</taxon>
        <taxon>Bacillati</taxon>
        <taxon>Actinomycetota</taxon>
        <taxon>Actinomycetes</taxon>
        <taxon>Propionibacteriales</taxon>
        <taxon>Propionibacteriaceae</taxon>
        <taxon>Microlunatus</taxon>
    </lineage>
</organism>
<evidence type="ECO:0000313" key="8">
    <source>
        <dbReference type="Proteomes" id="UP000523079"/>
    </source>
</evidence>
<dbReference type="GO" id="GO:0071555">
    <property type="term" value="P:cell wall organization"/>
    <property type="evidence" value="ECO:0007669"/>
    <property type="project" value="TreeGrafter"/>
</dbReference>
<dbReference type="SUPFAM" id="SSF56601">
    <property type="entry name" value="beta-lactamase/transpeptidase-like"/>
    <property type="match status" value="1"/>
</dbReference>
<keyword evidence="7" id="KW-0131">Cell cycle</keyword>
<dbReference type="InterPro" id="IPR036138">
    <property type="entry name" value="PBP_dimer_sf"/>
</dbReference>
<feature type="region of interest" description="Disordered" evidence="4">
    <location>
        <begin position="1"/>
        <end position="135"/>
    </location>
</feature>
<evidence type="ECO:0000256" key="2">
    <source>
        <dbReference type="ARBA" id="ARBA00007171"/>
    </source>
</evidence>
<dbReference type="Proteomes" id="UP000523079">
    <property type="component" value="Unassembled WGS sequence"/>
</dbReference>
<dbReference type="GO" id="GO:0051301">
    <property type="term" value="P:cell division"/>
    <property type="evidence" value="ECO:0007669"/>
    <property type="project" value="UniProtKB-KW"/>
</dbReference>
<dbReference type="InterPro" id="IPR050515">
    <property type="entry name" value="Beta-lactam/transpept"/>
</dbReference>
<protein>
    <submittedName>
        <fullName evidence="7">Cell division protein FtsI (Penicillin-binding protein 3)</fullName>
    </submittedName>
</protein>
<sequence>MPADRRTPPDPPRPTRSRTTGSAASRARAPQGVHPRSDREPRPAAPRSGQPRPAQSRAGQSRTAQSRTAQSRTAQSRTSQSRTSQSRSAQPRPAQRRPAQGRPSARPGATAAGSTRLGSWLGLPEGGRRPPVRRRRTLRIPLGSSTRRLRIGLLVIAMAVSLCAGRLLQLQGFDSSAYAAASTEQLTRTLALLPARGEITDRNGVVLASTEPAVDITADPTLTSKNAQAIAAIIDRYVDQDPGQTVAALTKPNTRFAYVAKKVPAAVYTQIAQDLSTAGYYGVFRESDPIRTYPAGAVGAGIVGFVGGDNDGVAGFEYARNKQLAGVEGKESYESAPDGSKIPLGTSVVTPAQNGVSYQLSIDSELQWVAEQRLAAQVSKLKADYGFAITMDVRTGQILALANAPSYDASDPGASDPADRGNRAVQETYEPGSVEKILTSAALIDSGTANPDTKVVVPNRVASGGGLIKDVEDHGTVDYRMRGIVAHSSNIGMLLLTRQLPKATLVNYLSSFGLGQPTGIELPAEASGTVPPASMPDYSRDQIAFGQGLSVTGVQEAAAIAGIINGGIYHAPTVVASATSPDGTPADLNRPAPRRVVSAQTSAEVRGLMQAVVYGIKSRSSLSMDHYQTGGKTGTAQRADPKCGCYRGYVTSYVNFAPLNDPSILTYVVINNPRQGNPTGTGNAAPVANDIMQFALPRYGVEPDQKDFADQAAQYTLPLTW</sequence>
<gene>
    <name evidence="7" type="ORF">FHX74_001935</name>
</gene>
<accession>A0A7W3ISA0</accession>
<dbReference type="Pfam" id="PF00905">
    <property type="entry name" value="Transpeptidase"/>
    <property type="match status" value="1"/>
</dbReference>